<feature type="compositionally biased region" description="Low complexity" evidence="1">
    <location>
        <begin position="184"/>
        <end position="201"/>
    </location>
</feature>
<proteinExistence type="predicted"/>
<dbReference type="Gene3D" id="3.30.420.10">
    <property type="entry name" value="Ribonuclease H-like superfamily/Ribonuclease H"/>
    <property type="match status" value="1"/>
</dbReference>
<feature type="region of interest" description="Disordered" evidence="1">
    <location>
        <begin position="1"/>
        <end position="263"/>
    </location>
</feature>
<dbReference type="SUPFAM" id="SSF101690">
    <property type="entry name" value="PAZ domain"/>
    <property type="match status" value="1"/>
</dbReference>
<dbReference type="Pfam" id="PF02171">
    <property type="entry name" value="Piwi"/>
    <property type="match status" value="1"/>
</dbReference>
<keyword evidence="4" id="KW-1185">Reference proteome</keyword>
<dbReference type="CDD" id="cd02846">
    <property type="entry name" value="PAZ_argonaute_like"/>
    <property type="match status" value="1"/>
</dbReference>
<feature type="domain" description="Piwi" evidence="2">
    <location>
        <begin position="803"/>
        <end position="1087"/>
    </location>
</feature>
<feature type="compositionally biased region" description="Basic residues" evidence="1">
    <location>
        <begin position="1"/>
        <end position="11"/>
    </location>
</feature>
<feature type="compositionally biased region" description="Basic and acidic residues" evidence="1">
    <location>
        <begin position="237"/>
        <end position="262"/>
    </location>
</feature>
<dbReference type="InterPro" id="IPR036085">
    <property type="entry name" value="PAZ_dom_sf"/>
</dbReference>
<comment type="caution">
    <text evidence="3">The sequence shown here is derived from an EMBL/GenBank/DDBJ whole genome shotgun (WGS) entry which is preliminary data.</text>
</comment>
<dbReference type="Pfam" id="PF08699">
    <property type="entry name" value="ArgoL1"/>
    <property type="match status" value="1"/>
</dbReference>
<dbReference type="Pfam" id="PF16486">
    <property type="entry name" value="ArgoN"/>
    <property type="match status" value="1"/>
</dbReference>
<evidence type="ECO:0000259" key="2">
    <source>
        <dbReference type="PROSITE" id="PS50822"/>
    </source>
</evidence>
<evidence type="ECO:0000313" key="3">
    <source>
        <dbReference type="EMBL" id="KAK5131247.1"/>
    </source>
</evidence>
<dbReference type="Gene3D" id="3.40.50.2300">
    <property type="match status" value="1"/>
</dbReference>
<dbReference type="PROSITE" id="PS50822">
    <property type="entry name" value="PIWI"/>
    <property type="match status" value="1"/>
</dbReference>
<dbReference type="InterPro" id="IPR012337">
    <property type="entry name" value="RNaseH-like_sf"/>
</dbReference>
<gene>
    <name evidence="3" type="ORF">LTR16_000930</name>
</gene>
<dbReference type="SMART" id="SM00950">
    <property type="entry name" value="Piwi"/>
    <property type="match status" value="1"/>
</dbReference>
<feature type="compositionally biased region" description="Pro residues" evidence="1">
    <location>
        <begin position="31"/>
        <end position="46"/>
    </location>
</feature>
<dbReference type="SMART" id="SM01163">
    <property type="entry name" value="DUF1785"/>
    <property type="match status" value="1"/>
</dbReference>
<dbReference type="Gene3D" id="2.170.260.10">
    <property type="entry name" value="paz domain"/>
    <property type="match status" value="1"/>
</dbReference>
<evidence type="ECO:0000256" key="1">
    <source>
        <dbReference type="SAM" id="MobiDB-lite"/>
    </source>
</evidence>
<dbReference type="Proteomes" id="UP001357485">
    <property type="component" value="Unassembled WGS sequence"/>
</dbReference>
<dbReference type="InterPro" id="IPR014811">
    <property type="entry name" value="ArgoL1"/>
</dbReference>
<sequence>MAKSRKNKGKNKGGPTRSVPGADYVDDNPPSSRPPQAPPSSLPPTQPSTLGTTNEAPVASTIQSTSSGPGLPFTGESLLADRPFPSARLDTGPQSSMQIQKLDPPASGSSYPSNRDKPSTVGPTKTVPGTSAADASVMAHSEGSGLTLPAGGQQNLPIRPLSSTLSMANSPGFDRPAPTPTKPPTTGATNTAPSTGTAGSSLSYDAHSGAKPETSTQTQNTNTLASGSSSAPPSRADVQESNKKTASEQPKLTDAEQPKLTDADYAARVQPGVRGTVASICTNFFDIAPSTVPETIYKYSITFPNMNHRPVTNRNVKRDLVSSLLLQAPFGDAARGMFPHVATDWNSTIVSSKELFQNELMHFTVSWQGQSQQQPQNVQIEVRPTASLPKQRLLAYINGLGASDISEHLTVLNTFVQKYVADPKSGKARVGSSRFFDKFSLDEERRNAWPRGLHPRLGYFASVRPGTRSLLLNMNVSATAFYNRGDLMDLLRSYYAIGERTIMTYDGGSGDLGPAYRHLIGGLQVRYKYDPSGLQQSPPVRLPLLTDPSTGRLKRVNAISRETVRTQTFLFGTPNQSVTVENYFNNHVLPPGTRIQWPHLLAINTGSRDFPIWIPPELLWIEPHQSFRGLLAGQEMSNMVAFARRTPKENADDIVWNQDYGGMSFLKRDQLALRPNLTVPHKGGLGLEIVPRMIQLPARILNPPRLIYTQLANDASLIKGHWNLQGKRFRMPKALGALCVLTLGSSGNIQNSCIGLATAFRRYGIGVDANRQVIIHTISDFKPNSLEAGIQGLRSRGAGPISLILVVLEKPNLDDYARIKTWGDTSAGIPTVCCTVGVLQKVLKNPGTGANLALKVNIKIGGVNHAVDSTGIPAAVGLTGWSRGTMVVGADVTHPGPGSVKHCPSITAVVASINEGCATFPGSMRLQKSRQEMIEDLDSMMYERLETWYKINTSLPHAILFYRDGVSESQFVLVKKQELRKIENACKRFGKDRAKQDNWCPRITLLVVGKRHQTRFYPDQTTRKDQIDSRTGNMIPGLVVDAERIRLPYYFDFYLQSHNALVGTARPAHYFVLENGMGLTADKLQFI</sequence>
<dbReference type="SUPFAM" id="SSF53098">
    <property type="entry name" value="Ribonuclease H-like"/>
    <property type="match status" value="1"/>
</dbReference>
<feature type="non-terminal residue" evidence="3">
    <location>
        <position position="1087"/>
    </location>
</feature>
<dbReference type="InterPro" id="IPR036397">
    <property type="entry name" value="RNaseH_sf"/>
</dbReference>
<dbReference type="InterPro" id="IPR003165">
    <property type="entry name" value="Piwi"/>
</dbReference>
<name>A0ABR0KUA3_9PEZI</name>
<accession>A0ABR0KUA3</accession>
<reference evidence="3 4" key="1">
    <citation type="submission" date="2023-08" db="EMBL/GenBank/DDBJ databases">
        <title>Black Yeasts Isolated from many extreme environments.</title>
        <authorList>
            <person name="Coleine C."/>
            <person name="Stajich J.E."/>
            <person name="Selbmann L."/>
        </authorList>
    </citation>
    <scope>NUCLEOTIDE SEQUENCE [LARGE SCALE GENOMIC DNA]</scope>
    <source>
        <strain evidence="3 4">CCFEE 536</strain>
    </source>
</reference>
<feature type="compositionally biased region" description="Polar residues" evidence="1">
    <location>
        <begin position="213"/>
        <end position="224"/>
    </location>
</feature>
<dbReference type="PANTHER" id="PTHR22891">
    <property type="entry name" value="EUKARYOTIC TRANSLATION INITIATION FACTOR 2C"/>
    <property type="match status" value="1"/>
</dbReference>
<organism evidence="3 4">
    <name type="scientific">Cryomyces antarcticus</name>
    <dbReference type="NCBI Taxonomy" id="329879"/>
    <lineage>
        <taxon>Eukaryota</taxon>
        <taxon>Fungi</taxon>
        <taxon>Dikarya</taxon>
        <taxon>Ascomycota</taxon>
        <taxon>Pezizomycotina</taxon>
        <taxon>Dothideomycetes</taxon>
        <taxon>Dothideomycetes incertae sedis</taxon>
        <taxon>Cryomyces</taxon>
    </lineage>
</organism>
<dbReference type="InterPro" id="IPR032474">
    <property type="entry name" value="Argonaute_N"/>
</dbReference>
<feature type="compositionally biased region" description="Polar residues" evidence="1">
    <location>
        <begin position="51"/>
        <end position="68"/>
    </location>
</feature>
<evidence type="ECO:0000313" key="4">
    <source>
        <dbReference type="Proteomes" id="UP001357485"/>
    </source>
</evidence>
<protein>
    <recommendedName>
        <fullName evidence="2">Piwi domain-containing protein</fullName>
    </recommendedName>
</protein>
<feature type="compositionally biased region" description="Polar residues" evidence="1">
    <location>
        <begin position="152"/>
        <end position="169"/>
    </location>
</feature>
<dbReference type="EMBL" id="JAVRRA010024654">
    <property type="protein sequence ID" value="KAK5131247.1"/>
    <property type="molecule type" value="Genomic_DNA"/>
</dbReference>
<feature type="compositionally biased region" description="Low complexity" evidence="1">
    <location>
        <begin position="225"/>
        <end position="234"/>
    </location>
</feature>